<evidence type="ECO:0000259" key="16">
    <source>
        <dbReference type="PROSITE" id="PS51198"/>
    </source>
</evidence>
<evidence type="ECO:0000256" key="8">
    <source>
        <dbReference type="ARBA" id="ARBA00022840"/>
    </source>
</evidence>
<dbReference type="InterPro" id="IPR014016">
    <property type="entry name" value="UvrD-like_ATP-bd"/>
</dbReference>
<dbReference type="GO" id="GO:0004527">
    <property type="term" value="F:exonuclease activity"/>
    <property type="evidence" value="ECO:0007669"/>
    <property type="project" value="UniProtKB-KW"/>
</dbReference>
<evidence type="ECO:0000259" key="17">
    <source>
        <dbReference type="PROSITE" id="PS51217"/>
    </source>
</evidence>
<keyword evidence="11" id="KW-0413">Isomerase</keyword>
<comment type="catalytic activity">
    <reaction evidence="14">
        <text>ATP + H2O = ADP + phosphate + H(+)</text>
        <dbReference type="Rhea" id="RHEA:13065"/>
        <dbReference type="ChEBI" id="CHEBI:15377"/>
        <dbReference type="ChEBI" id="CHEBI:15378"/>
        <dbReference type="ChEBI" id="CHEBI:30616"/>
        <dbReference type="ChEBI" id="CHEBI:43474"/>
        <dbReference type="ChEBI" id="CHEBI:456216"/>
        <dbReference type="EC" id="5.6.2.4"/>
    </reaction>
</comment>
<evidence type="ECO:0000256" key="7">
    <source>
        <dbReference type="ARBA" id="ARBA00022839"/>
    </source>
</evidence>
<dbReference type="EMBL" id="MFRA01000001">
    <property type="protein sequence ID" value="OGH93296.1"/>
    <property type="molecule type" value="Genomic_DNA"/>
</dbReference>
<dbReference type="Gene3D" id="3.40.50.300">
    <property type="entry name" value="P-loop containing nucleotide triphosphate hydrolases"/>
    <property type="match status" value="3"/>
</dbReference>
<evidence type="ECO:0000256" key="14">
    <source>
        <dbReference type="ARBA" id="ARBA00048988"/>
    </source>
</evidence>
<keyword evidence="2" id="KW-0540">Nuclease</keyword>
<evidence type="ECO:0000256" key="2">
    <source>
        <dbReference type="ARBA" id="ARBA00022722"/>
    </source>
</evidence>
<dbReference type="GO" id="GO:0043138">
    <property type="term" value="F:3'-5' DNA helicase activity"/>
    <property type="evidence" value="ECO:0007669"/>
    <property type="project" value="UniProtKB-EC"/>
</dbReference>
<dbReference type="PANTHER" id="PTHR11070">
    <property type="entry name" value="UVRD / RECB / PCRA DNA HELICASE FAMILY MEMBER"/>
    <property type="match status" value="1"/>
</dbReference>
<dbReference type="InterPro" id="IPR011335">
    <property type="entry name" value="Restrct_endonuc-II-like"/>
</dbReference>
<dbReference type="InterPro" id="IPR000212">
    <property type="entry name" value="DNA_helicase_UvrD/REP"/>
</dbReference>
<keyword evidence="6 15" id="KW-0347">Helicase</keyword>
<dbReference type="InterPro" id="IPR013986">
    <property type="entry name" value="DExx_box_DNA_helicase_dom_sf"/>
</dbReference>
<evidence type="ECO:0000256" key="13">
    <source>
        <dbReference type="ARBA" id="ARBA00034808"/>
    </source>
</evidence>
<dbReference type="GO" id="GO:0005524">
    <property type="term" value="F:ATP binding"/>
    <property type="evidence" value="ECO:0007669"/>
    <property type="project" value="UniProtKB-UniRule"/>
</dbReference>
<dbReference type="InterPro" id="IPR011604">
    <property type="entry name" value="PDDEXK-like_dom_sf"/>
</dbReference>
<gene>
    <name evidence="18" type="ORF">A2563_01675</name>
</gene>
<feature type="binding site" evidence="15">
    <location>
        <begin position="40"/>
        <end position="47"/>
    </location>
    <ligand>
        <name>ATP</name>
        <dbReference type="ChEBI" id="CHEBI:30616"/>
    </ligand>
</feature>
<evidence type="ECO:0000256" key="15">
    <source>
        <dbReference type="PROSITE-ProRule" id="PRU00560"/>
    </source>
</evidence>
<dbReference type="PROSITE" id="PS51198">
    <property type="entry name" value="UVRD_HELICASE_ATP_BIND"/>
    <property type="match status" value="1"/>
</dbReference>
<sequence>MTTGSAKSVNDAVFLQKYKKLNEQQKLAVDTIEGAVLVIAGPGSGKTELLSLRVANILQKGDVYPSNILCLTFTDFAAKNMSDRLSALIGVDAHRVAIHTFHSFALNIKNRFQENFYEAQKMNASDELIQIETLSEILATLPLSDALSKKDATGAYFYLNSIKDRIGKLKKAGITPLEYQKILNTNSVCYKEIEKILIPAFQDRISKSLRDELPKIIAQIDAIKTPSVPVDHSSLFDYKELLMQSLSFAYEKSVEENGTKSLTVWKDEWLKKDSDTKELHLKDAHQLERNISLAQVYKIYQEKMLLAGYVDFDDMIMDLLRVLHSKKGILSQLQEQYQYILVDEFQDTNDAQMRIINLLADNSVNENNPNIMVVGDDDQAVYKFQGAEINNILQFKKQYPKAKIITLSKNYRSTKEIVDFSQIIISQGDVRLTNQVKEIEKKLEAANPNIAEGAIVAHTFDTALHEYAYVATEIKNKIDSGVNPDDIAVIARNHYQLEMVSTYLETENIPIKYEKQRNILNEPQIQQLISLARLVESISSSSTNYQNDLLPIVLSFPFWEIERQTIWQLSIDASKTIKSDKNGRWIDVMLAGENAHLKNIANWLLTLAGEAQTDPLDSMFDKLIGPEEEMDSFSSPFRRFYFSKEKYEQNPRAYLQFLSSLNTFKNTISLYGTRTNSPRLASLVACVDVYQKNNLAITDTSPYLSGTNAVSLLTAHKAKGSEFDTVFVVNCQNDVWAKSQGRDMIAFPKNLPIDPSGDTLDDFLRIFFVALTRAKRHLYVTSYIKEENGKDSLQIPFLEPSIFADFDHKIDAAHQKMELLHTIKTLEKNILPKVGPIATDERPILQPLLDNYIMSVTHLNNFLDVEKGGPHHFFEQNFLRFPQAKSAHTSYGTAMHETMQGIYNYIKSTGKKPSLSKAQEIFKEKLVQQAMSEQDFKNYLEEGNSAWKVYIEKVSDRFDPSHWIETDFRTQSVMIENVQITGKIDKIVPNEQDKVLEVYDFKTGKPQKDWNGKNEIKKIQLHNYKRQLVFYKLLVEGSRDFHKYRVNNGYLEFLNPASDEEMVVLPYVITSEDVERLKKLIQAVYNKIQALDFLDVNKYEPTLEGMLQFEDDLINGVV</sequence>
<evidence type="ECO:0000256" key="4">
    <source>
        <dbReference type="ARBA" id="ARBA00022763"/>
    </source>
</evidence>
<comment type="caution">
    <text evidence="18">The sequence shown here is derived from an EMBL/GenBank/DDBJ whole genome shotgun (WGS) entry which is preliminary data.</text>
</comment>
<proteinExistence type="inferred from homology"/>
<dbReference type="SUPFAM" id="SSF52980">
    <property type="entry name" value="Restriction endonuclease-like"/>
    <property type="match status" value="1"/>
</dbReference>
<dbReference type="Pfam" id="PF13361">
    <property type="entry name" value="UvrD_C"/>
    <property type="match status" value="1"/>
</dbReference>
<feature type="domain" description="UvrD-like helicase ATP-binding" evidence="16">
    <location>
        <begin position="19"/>
        <end position="414"/>
    </location>
</feature>
<dbReference type="GO" id="GO:0003677">
    <property type="term" value="F:DNA binding"/>
    <property type="evidence" value="ECO:0007669"/>
    <property type="project" value="UniProtKB-KW"/>
</dbReference>
<evidence type="ECO:0000256" key="11">
    <source>
        <dbReference type="ARBA" id="ARBA00023235"/>
    </source>
</evidence>
<keyword evidence="3 15" id="KW-0547">Nucleotide-binding</keyword>
<comment type="catalytic activity">
    <reaction evidence="12">
        <text>Couples ATP hydrolysis with the unwinding of duplex DNA by translocating in the 3'-5' direction.</text>
        <dbReference type="EC" id="5.6.2.4"/>
    </reaction>
</comment>
<dbReference type="STRING" id="1798705.A2563_01675"/>
<dbReference type="AlphaFoldDB" id="A0A1F6PAV9"/>
<evidence type="ECO:0000313" key="18">
    <source>
        <dbReference type="EMBL" id="OGH93296.1"/>
    </source>
</evidence>
<dbReference type="Gene3D" id="3.90.320.10">
    <property type="match status" value="1"/>
</dbReference>
<dbReference type="InterPro" id="IPR014017">
    <property type="entry name" value="DNA_helicase_UvrD-like_C"/>
</dbReference>
<dbReference type="Pfam" id="PF12705">
    <property type="entry name" value="PDDEXK_1"/>
    <property type="match status" value="1"/>
</dbReference>
<dbReference type="Pfam" id="PF00580">
    <property type="entry name" value="UvrD-helicase"/>
    <property type="match status" value="2"/>
</dbReference>
<dbReference type="InterPro" id="IPR038726">
    <property type="entry name" value="PDDEXK_AddAB-type"/>
</dbReference>
<evidence type="ECO:0000256" key="9">
    <source>
        <dbReference type="ARBA" id="ARBA00023125"/>
    </source>
</evidence>
<organism evidence="18 19">
    <name type="scientific">Candidatus Magasanikbacteria bacterium RIFOXYD1_FULL_40_23</name>
    <dbReference type="NCBI Taxonomy" id="1798705"/>
    <lineage>
        <taxon>Bacteria</taxon>
        <taxon>Candidatus Magasanikiibacteriota</taxon>
    </lineage>
</organism>
<dbReference type="Gene3D" id="1.10.10.160">
    <property type="match status" value="1"/>
</dbReference>
<keyword evidence="10" id="KW-0234">DNA repair</keyword>
<keyword evidence="9" id="KW-0238">DNA-binding</keyword>
<reference evidence="18 19" key="1">
    <citation type="journal article" date="2016" name="Nat. Commun.">
        <title>Thousands of microbial genomes shed light on interconnected biogeochemical processes in an aquifer system.</title>
        <authorList>
            <person name="Anantharaman K."/>
            <person name="Brown C.T."/>
            <person name="Hug L.A."/>
            <person name="Sharon I."/>
            <person name="Castelle C.J."/>
            <person name="Probst A.J."/>
            <person name="Thomas B.C."/>
            <person name="Singh A."/>
            <person name="Wilkins M.J."/>
            <person name="Karaoz U."/>
            <person name="Brodie E.L."/>
            <person name="Williams K.H."/>
            <person name="Hubbard S.S."/>
            <person name="Banfield J.F."/>
        </authorList>
    </citation>
    <scope>NUCLEOTIDE SEQUENCE [LARGE SCALE GENOMIC DNA]</scope>
</reference>
<comment type="similarity">
    <text evidence="1">Belongs to the helicase family. UvrD subfamily.</text>
</comment>
<dbReference type="InterPro" id="IPR027417">
    <property type="entry name" value="P-loop_NTPase"/>
</dbReference>
<dbReference type="GO" id="GO:0000725">
    <property type="term" value="P:recombinational repair"/>
    <property type="evidence" value="ECO:0007669"/>
    <property type="project" value="TreeGrafter"/>
</dbReference>
<keyword evidence="4" id="KW-0227">DNA damage</keyword>
<dbReference type="EC" id="5.6.2.4" evidence="13"/>
<dbReference type="PROSITE" id="PS51217">
    <property type="entry name" value="UVRD_HELICASE_CTER"/>
    <property type="match status" value="1"/>
</dbReference>
<keyword evidence="8 15" id="KW-0067">ATP-binding</keyword>
<evidence type="ECO:0000256" key="6">
    <source>
        <dbReference type="ARBA" id="ARBA00022806"/>
    </source>
</evidence>
<dbReference type="PANTHER" id="PTHR11070:SF2">
    <property type="entry name" value="ATP-DEPENDENT DNA HELICASE SRS2"/>
    <property type="match status" value="1"/>
</dbReference>
<accession>A0A1F6PAV9</accession>
<evidence type="ECO:0000256" key="12">
    <source>
        <dbReference type="ARBA" id="ARBA00034617"/>
    </source>
</evidence>
<evidence type="ECO:0000256" key="3">
    <source>
        <dbReference type="ARBA" id="ARBA00022741"/>
    </source>
</evidence>
<dbReference type="Gene3D" id="1.10.486.10">
    <property type="entry name" value="PCRA, domain 4"/>
    <property type="match status" value="1"/>
</dbReference>
<keyword evidence="5 15" id="KW-0378">Hydrolase</keyword>
<evidence type="ECO:0000256" key="5">
    <source>
        <dbReference type="ARBA" id="ARBA00022801"/>
    </source>
</evidence>
<dbReference type="CDD" id="cd17932">
    <property type="entry name" value="DEXQc_UvrD"/>
    <property type="match status" value="1"/>
</dbReference>
<evidence type="ECO:0000256" key="10">
    <source>
        <dbReference type="ARBA" id="ARBA00023204"/>
    </source>
</evidence>
<protein>
    <recommendedName>
        <fullName evidence="13">DNA 3'-5' helicase</fullName>
        <ecNumber evidence="13">5.6.2.4</ecNumber>
    </recommendedName>
</protein>
<keyword evidence="7" id="KW-0269">Exonuclease</keyword>
<evidence type="ECO:0000313" key="19">
    <source>
        <dbReference type="Proteomes" id="UP000176634"/>
    </source>
</evidence>
<evidence type="ECO:0000256" key="1">
    <source>
        <dbReference type="ARBA" id="ARBA00009922"/>
    </source>
</evidence>
<feature type="domain" description="UvrD-like helicase C-terminal" evidence="17">
    <location>
        <begin position="415"/>
        <end position="720"/>
    </location>
</feature>
<dbReference type="Proteomes" id="UP000176634">
    <property type="component" value="Unassembled WGS sequence"/>
</dbReference>
<name>A0A1F6PAV9_9BACT</name>
<dbReference type="SUPFAM" id="SSF52540">
    <property type="entry name" value="P-loop containing nucleoside triphosphate hydrolases"/>
    <property type="match status" value="1"/>
</dbReference>